<gene>
    <name evidence="3" type="ORF">DLM65_14370</name>
    <name evidence="2" type="ORF">JF886_01970</name>
</gene>
<dbReference type="Proteomes" id="UP000248724">
    <property type="component" value="Unassembled WGS sequence"/>
</dbReference>
<comment type="caution">
    <text evidence="3">The sequence shown here is derived from an EMBL/GenBank/DDBJ whole genome shotgun (WGS) entry which is preliminary data.</text>
</comment>
<organism evidence="3 4">
    <name type="scientific">Candidatus Aeolococcus gillhamiae</name>
    <dbReference type="NCBI Taxonomy" id="3127015"/>
    <lineage>
        <taxon>Bacteria</taxon>
        <taxon>Bacillati</taxon>
        <taxon>Candidatus Dormiibacterota</taxon>
        <taxon>Candidatus Dormibacteria</taxon>
        <taxon>Candidatus Aeolococcales</taxon>
        <taxon>Candidatus Aeolococcaceae</taxon>
        <taxon>Candidatus Aeolococcus</taxon>
    </lineage>
</organism>
<dbReference type="AlphaFoldDB" id="A0A2W5YYC4"/>
<feature type="region of interest" description="Disordered" evidence="1">
    <location>
        <begin position="14"/>
        <end position="43"/>
    </location>
</feature>
<proteinExistence type="predicted"/>
<sequence length="114" mass="12431">MIIGANLPGVGVLKAPGISFEPPHGRRRDGYRAPPGRPRAVRARRPTVAGVTEVIVRELRLRGYEHVQHVVPAHPAAPAHGAHEGALRAREAPVADRLARRHSRRRDHDVALGL</sequence>
<reference evidence="3 4" key="1">
    <citation type="journal article" date="2017" name="Nature">
        <title>Atmospheric trace gases support primary production in Antarctic desert surface soil.</title>
        <authorList>
            <person name="Ji M."/>
            <person name="Greening C."/>
            <person name="Vanwonterghem I."/>
            <person name="Carere C.R."/>
            <person name="Bay S.K."/>
            <person name="Steen J.A."/>
            <person name="Montgomery K."/>
            <person name="Lines T."/>
            <person name="Beardall J."/>
            <person name="van Dorst J."/>
            <person name="Snape I."/>
            <person name="Stott M.B."/>
            <person name="Hugenholtz P."/>
            <person name="Ferrari B.C."/>
        </authorList>
    </citation>
    <scope>NUCLEOTIDE SEQUENCE [LARGE SCALE GENOMIC DNA]</scope>
    <source>
        <strain evidence="3">RRmetagenome_bin12</strain>
    </source>
</reference>
<reference evidence="3" key="2">
    <citation type="submission" date="2018-05" db="EMBL/GenBank/DDBJ databases">
        <authorList>
            <person name="Ferrari B."/>
        </authorList>
    </citation>
    <scope>NUCLEOTIDE SEQUENCE</scope>
    <source>
        <strain evidence="3">RRmetagenome_bin12</strain>
    </source>
</reference>
<dbReference type="RefSeq" id="WP_337309073.1">
    <property type="nucleotide sequence ID" value="NZ_JAEKNS010000030.1"/>
</dbReference>
<reference evidence="2 5" key="3">
    <citation type="submission" date="2020-10" db="EMBL/GenBank/DDBJ databases">
        <title>Ca. Dormibacterota MAGs.</title>
        <authorList>
            <person name="Montgomery K."/>
        </authorList>
    </citation>
    <scope>NUCLEOTIDE SEQUENCE [LARGE SCALE GENOMIC DNA]</scope>
    <source>
        <strain evidence="2">SC8812_S17_18</strain>
    </source>
</reference>
<evidence type="ECO:0000256" key="1">
    <source>
        <dbReference type="SAM" id="MobiDB-lite"/>
    </source>
</evidence>
<evidence type="ECO:0000313" key="2">
    <source>
        <dbReference type="EMBL" id="MBJ7593622.1"/>
    </source>
</evidence>
<evidence type="ECO:0000313" key="3">
    <source>
        <dbReference type="EMBL" id="PZR77963.1"/>
    </source>
</evidence>
<evidence type="ECO:0000313" key="5">
    <source>
        <dbReference type="Proteomes" id="UP000606991"/>
    </source>
</evidence>
<name>A0A2W5YYC4_9BACT</name>
<dbReference type="Proteomes" id="UP000606991">
    <property type="component" value="Unassembled WGS sequence"/>
</dbReference>
<accession>A0A934JRB7</accession>
<accession>A0A2W5YYC4</accession>
<evidence type="ECO:0000313" key="4">
    <source>
        <dbReference type="Proteomes" id="UP000248724"/>
    </source>
</evidence>
<dbReference type="EMBL" id="QHBU01000275">
    <property type="protein sequence ID" value="PZR77963.1"/>
    <property type="molecule type" value="Genomic_DNA"/>
</dbReference>
<dbReference type="EMBL" id="JAEKNS010000030">
    <property type="protein sequence ID" value="MBJ7593622.1"/>
    <property type="molecule type" value="Genomic_DNA"/>
</dbReference>
<protein>
    <submittedName>
        <fullName evidence="3">Uncharacterized protein</fullName>
    </submittedName>
</protein>